<dbReference type="Gene3D" id="2.120.10.80">
    <property type="entry name" value="Kelch-type beta propeller"/>
    <property type="match status" value="1"/>
</dbReference>
<dbReference type="PANTHER" id="PTHR45632">
    <property type="entry name" value="LD33804P"/>
    <property type="match status" value="1"/>
</dbReference>
<dbReference type="EC" id="2.3.1.5" evidence="2"/>
<keyword evidence="7" id="KW-0472">Membrane</keyword>
<evidence type="ECO:0000313" key="10">
    <source>
        <dbReference type="Proteomes" id="UP001187531"/>
    </source>
</evidence>
<dbReference type="SMART" id="SM00225">
    <property type="entry name" value="BTB"/>
    <property type="match status" value="1"/>
</dbReference>
<dbReference type="SUPFAM" id="SSF54001">
    <property type="entry name" value="Cysteine proteinases"/>
    <property type="match status" value="1"/>
</dbReference>
<dbReference type="SMART" id="SM00875">
    <property type="entry name" value="BACK"/>
    <property type="match status" value="1"/>
</dbReference>
<sequence>MRSTFRSIYRNTAAGVPISRHYSNNGRNMNLQNHGSHSAPNVSGIEQRNQASGFDSDNSSNPDTESESYPEEFKFCHSENAGEVLEGLNSLRQEGKLCDVVLSVEEQTFPAHKCVLSSFSSYFRAMFNGDMAESKQDVVRLNGIDGSSLSLLLQFAYTSEIMITLTNVQSLLTASNLLQVMSVRAACCHFLEKHIDATNCVGILCFAEQLGCQELQAKAEGYTLKHFVNVSQHEEFINLPADKLVEIISSDDLEVDKEEETFAAVLRWLHHDLSGRQDHLHKVLEHVRLPLCSPYFLHDCVASQAVIMQSPQCRRLVEEAKLYHLLPDRRSELHCLRTKLRKNAKTLQVIVAAGGEDDKVVLRTVDCYNPVTKSWSCLACLPYAISKHGLVLSGSNHLYLCGGEFPDGSASSLLWRYDSATDSWHDLAQMSTPRSELGVAMLDGYLYAVGGWQGCQRLKTVERYDPTSNTWELVTPMKTPLTGPAVVAYDGYLYVIGGSLAEDGDGNGTELVQRFDSKTQMWSEIPPISAQRAGPSACVVKGKIYVIGGWQGTATNTNKVECFDIARGVWEDKAPMIERRYRPGVSMTNGYIYVLGGEEGWDKYHDTIERYNPDVDKWEMVDIMPSSRSWLSCVTFQNLWLLKNPHMPSEQEVLEDSLNMKGGLCFHFNYFIFHLLKALDFEVYLIYGTYSASPFPEAHMACIIKNMEYEGSRHLVDIGGYPMFEALSLFDLPKVYVYTGRQVMFTKSSAKGRYIRWHSKKDVVVAKEVRDPSYEGEWCKIFDYNDKEVDYSHFQEFTYPIFTDFHPENKLLHNLYLTRYPGRKSATISIIGRRLFKTNDNGFGTVSLLKKGELYPTVRKYFPEISEDDLKIAIKKTEKYLDCDKMNSWVSVTLALLSYFWYRVYYFMLKSSFKRVAFGSIPSIAFILFVSIFISFLC</sequence>
<proteinExistence type="inferred from homology"/>
<dbReference type="GO" id="GO:0005737">
    <property type="term" value="C:cytoplasm"/>
    <property type="evidence" value="ECO:0007669"/>
    <property type="project" value="UniProtKB-ARBA"/>
</dbReference>
<dbReference type="InterPro" id="IPR006652">
    <property type="entry name" value="Kelch_1"/>
</dbReference>
<dbReference type="InterPro" id="IPR011705">
    <property type="entry name" value="BACK"/>
</dbReference>
<keyword evidence="5" id="KW-0009">Actin-binding</keyword>
<dbReference type="GO" id="GO:0003779">
    <property type="term" value="F:actin binding"/>
    <property type="evidence" value="ECO:0007669"/>
    <property type="project" value="UniProtKB-KW"/>
</dbReference>
<dbReference type="SUPFAM" id="SSF54695">
    <property type="entry name" value="POZ domain"/>
    <property type="match status" value="1"/>
</dbReference>
<dbReference type="PANTHER" id="PTHR45632:SF17">
    <property type="entry name" value="KELCH-LIKE PROTEIN 31"/>
    <property type="match status" value="1"/>
</dbReference>
<evidence type="ECO:0000256" key="5">
    <source>
        <dbReference type="ARBA" id="ARBA00023203"/>
    </source>
</evidence>
<keyword evidence="3" id="KW-0880">Kelch repeat</keyword>
<feature type="transmembrane region" description="Helical" evidence="7">
    <location>
        <begin position="916"/>
        <end position="937"/>
    </location>
</feature>
<dbReference type="Proteomes" id="UP001187531">
    <property type="component" value="Unassembled WGS sequence"/>
</dbReference>
<dbReference type="InterPro" id="IPR001447">
    <property type="entry name" value="Arylamine_N-AcTrfase"/>
</dbReference>
<dbReference type="InterPro" id="IPR053710">
    <property type="entry name" value="Arylamine_NAT_domain_sf"/>
</dbReference>
<protein>
    <recommendedName>
        <fullName evidence="2">arylamine N-acetyltransferase</fullName>
        <ecNumber evidence="2">2.3.1.5</ecNumber>
    </recommendedName>
</protein>
<dbReference type="Pfam" id="PF00651">
    <property type="entry name" value="BTB"/>
    <property type="match status" value="1"/>
</dbReference>
<evidence type="ECO:0000256" key="1">
    <source>
        <dbReference type="ARBA" id="ARBA00006547"/>
    </source>
</evidence>
<reference evidence="9" key="1">
    <citation type="submission" date="2023-07" db="EMBL/GenBank/DDBJ databases">
        <title>Chromosome-level genome assembly of Artemia franciscana.</title>
        <authorList>
            <person name="Jo E."/>
        </authorList>
    </citation>
    <scope>NUCLEOTIDE SEQUENCE</scope>
    <source>
        <tissue evidence="9">Whole body</tissue>
    </source>
</reference>
<feature type="compositionally biased region" description="Polar residues" evidence="6">
    <location>
        <begin position="21"/>
        <end position="63"/>
    </location>
</feature>
<feature type="region of interest" description="Disordered" evidence="6">
    <location>
        <begin position="19"/>
        <end position="70"/>
    </location>
</feature>
<dbReference type="Pfam" id="PF01344">
    <property type="entry name" value="Kelch_1"/>
    <property type="match status" value="2"/>
</dbReference>
<comment type="caution">
    <text evidence="9">The sequence shown here is derived from an EMBL/GenBank/DDBJ whole genome shotgun (WGS) entry which is preliminary data.</text>
</comment>
<dbReference type="SMART" id="SM00612">
    <property type="entry name" value="Kelch"/>
    <property type="match status" value="6"/>
</dbReference>
<comment type="similarity">
    <text evidence="1">Belongs to the arylamine N-acetyltransferase family.</text>
</comment>
<dbReference type="GO" id="GO:0004060">
    <property type="term" value="F:arylamine N-acetyltransferase activity"/>
    <property type="evidence" value="ECO:0007669"/>
    <property type="project" value="UniProtKB-EC"/>
</dbReference>
<organism evidence="9 10">
    <name type="scientific">Artemia franciscana</name>
    <name type="common">Brine shrimp</name>
    <name type="synonym">Artemia sanfranciscana</name>
    <dbReference type="NCBI Taxonomy" id="6661"/>
    <lineage>
        <taxon>Eukaryota</taxon>
        <taxon>Metazoa</taxon>
        <taxon>Ecdysozoa</taxon>
        <taxon>Arthropoda</taxon>
        <taxon>Crustacea</taxon>
        <taxon>Branchiopoda</taxon>
        <taxon>Anostraca</taxon>
        <taxon>Artemiidae</taxon>
        <taxon>Artemia</taxon>
    </lineage>
</organism>
<dbReference type="Gene3D" id="3.30.710.10">
    <property type="entry name" value="Potassium Channel Kv1.1, Chain A"/>
    <property type="match status" value="1"/>
</dbReference>
<dbReference type="Gene3D" id="1.25.40.420">
    <property type="match status" value="1"/>
</dbReference>
<dbReference type="Pfam" id="PF07707">
    <property type="entry name" value="BACK"/>
    <property type="match status" value="1"/>
</dbReference>
<evidence type="ECO:0000256" key="7">
    <source>
        <dbReference type="SAM" id="Phobius"/>
    </source>
</evidence>
<dbReference type="Gene3D" id="3.30.2140.20">
    <property type="match status" value="1"/>
</dbReference>
<dbReference type="InterPro" id="IPR000210">
    <property type="entry name" value="BTB/POZ_dom"/>
</dbReference>
<dbReference type="Pfam" id="PF24681">
    <property type="entry name" value="Kelch_KLHDC2_KLHL20_DRC7"/>
    <property type="match status" value="1"/>
</dbReference>
<keyword evidence="7" id="KW-0812">Transmembrane</keyword>
<keyword evidence="4" id="KW-0677">Repeat</keyword>
<evidence type="ECO:0000259" key="8">
    <source>
        <dbReference type="PROSITE" id="PS50097"/>
    </source>
</evidence>
<gene>
    <name evidence="9" type="ORF">QYM36_000875</name>
</gene>
<dbReference type="PROSITE" id="PS50097">
    <property type="entry name" value="BTB"/>
    <property type="match status" value="1"/>
</dbReference>
<keyword evidence="10" id="KW-1185">Reference proteome</keyword>
<evidence type="ECO:0000313" key="9">
    <source>
        <dbReference type="EMBL" id="KAK2724163.1"/>
    </source>
</evidence>
<dbReference type="InterPro" id="IPR011333">
    <property type="entry name" value="SKP1/BTB/POZ_sf"/>
</dbReference>
<name>A0AA88I7V1_ARTSF</name>
<dbReference type="InterPro" id="IPR038765">
    <property type="entry name" value="Papain-like_cys_pep_sf"/>
</dbReference>
<dbReference type="Pfam" id="PF00797">
    <property type="entry name" value="Acetyltransf_2"/>
    <property type="match status" value="1"/>
</dbReference>
<dbReference type="FunFam" id="1.25.40.420:FF:000001">
    <property type="entry name" value="Kelch-like family member 12"/>
    <property type="match status" value="1"/>
</dbReference>
<dbReference type="InterPro" id="IPR015915">
    <property type="entry name" value="Kelch-typ_b-propeller"/>
</dbReference>
<accession>A0AA88I7V1</accession>
<evidence type="ECO:0000256" key="4">
    <source>
        <dbReference type="ARBA" id="ARBA00022737"/>
    </source>
</evidence>
<dbReference type="FunFam" id="3.30.710.10:FF:000001">
    <property type="entry name" value="Kelch-like family member 20"/>
    <property type="match status" value="1"/>
</dbReference>
<dbReference type="SUPFAM" id="SSF117281">
    <property type="entry name" value="Kelch motif"/>
    <property type="match status" value="2"/>
</dbReference>
<evidence type="ECO:0000256" key="2">
    <source>
        <dbReference type="ARBA" id="ARBA00012701"/>
    </source>
</evidence>
<keyword evidence="7" id="KW-1133">Transmembrane helix</keyword>
<feature type="domain" description="BTB" evidence="8">
    <location>
        <begin position="98"/>
        <end position="165"/>
    </location>
</feature>
<evidence type="ECO:0000256" key="6">
    <source>
        <dbReference type="SAM" id="MobiDB-lite"/>
    </source>
</evidence>
<dbReference type="AlphaFoldDB" id="A0AA88I7V1"/>
<dbReference type="EMBL" id="JAVRJZ010000003">
    <property type="protein sequence ID" value="KAK2724163.1"/>
    <property type="molecule type" value="Genomic_DNA"/>
</dbReference>
<evidence type="ECO:0000256" key="3">
    <source>
        <dbReference type="ARBA" id="ARBA00022441"/>
    </source>
</evidence>